<dbReference type="OrthoDB" id="106484at2"/>
<name>A0A2N9M7B8_9BACT</name>
<dbReference type="EMBL" id="OKRB01000150">
    <property type="protein sequence ID" value="SPE31340.1"/>
    <property type="molecule type" value="Genomic_DNA"/>
</dbReference>
<evidence type="ECO:0000313" key="12">
    <source>
        <dbReference type="Proteomes" id="UP000239735"/>
    </source>
</evidence>
<keyword evidence="6" id="KW-1133">Transmembrane helix</keyword>
<evidence type="ECO:0000313" key="11">
    <source>
        <dbReference type="EMBL" id="SPE31340.1"/>
    </source>
</evidence>
<dbReference type="InterPro" id="IPR039155">
    <property type="entry name" value="MLEC"/>
</dbReference>
<gene>
    <name evidence="11" type="ORF">SBA5_880008</name>
</gene>
<protein>
    <recommendedName>
        <fullName evidence="10">Malectin domain-containing protein</fullName>
    </recommendedName>
</protein>
<keyword evidence="8" id="KW-0325">Glycoprotein</keyword>
<proteinExistence type="inferred from homology"/>
<evidence type="ECO:0000256" key="4">
    <source>
        <dbReference type="ARBA" id="ARBA00022729"/>
    </source>
</evidence>
<dbReference type="PANTHER" id="PTHR13460">
    <property type="match status" value="1"/>
</dbReference>
<evidence type="ECO:0000256" key="7">
    <source>
        <dbReference type="ARBA" id="ARBA00023136"/>
    </source>
</evidence>
<keyword evidence="5" id="KW-0256">Endoplasmic reticulum</keyword>
<organism evidence="11 12">
    <name type="scientific">Candidatus Sulfuritelmatomonas gaucii</name>
    <dbReference type="NCBI Taxonomy" id="2043161"/>
    <lineage>
        <taxon>Bacteria</taxon>
        <taxon>Pseudomonadati</taxon>
        <taxon>Acidobacteriota</taxon>
        <taxon>Terriglobia</taxon>
        <taxon>Terriglobales</taxon>
        <taxon>Acidobacteriaceae</taxon>
        <taxon>Candidatus Sulfuritelmatomonas</taxon>
    </lineage>
</organism>
<accession>A0A2N9M7B8</accession>
<evidence type="ECO:0000256" key="6">
    <source>
        <dbReference type="ARBA" id="ARBA00022989"/>
    </source>
</evidence>
<reference evidence="12" key="1">
    <citation type="submission" date="2018-02" db="EMBL/GenBank/DDBJ databases">
        <authorList>
            <person name="Hausmann B."/>
        </authorList>
    </citation>
    <scope>NUCLEOTIDE SEQUENCE [LARGE SCALE GENOMIC DNA]</scope>
    <source>
        <strain evidence="12">Peat soil MAG SbA5</strain>
    </source>
</reference>
<dbReference type="PANTHER" id="PTHR13460:SF0">
    <property type="entry name" value="MALECTIN"/>
    <property type="match status" value="1"/>
</dbReference>
<evidence type="ECO:0000256" key="9">
    <source>
        <dbReference type="ARBA" id="ARBA00023277"/>
    </source>
</evidence>
<dbReference type="AlphaFoldDB" id="A0A2N9M7B8"/>
<evidence type="ECO:0000256" key="1">
    <source>
        <dbReference type="ARBA" id="ARBA00004115"/>
    </source>
</evidence>
<comment type="subcellular location">
    <subcellularLocation>
        <location evidence="1">Endoplasmic reticulum membrane</location>
        <topology evidence="1">Single-pass type I membrane protein</topology>
    </subcellularLocation>
</comment>
<dbReference type="GO" id="GO:0016020">
    <property type="term" value="C:membrane"/>
    <property type="evidence" value="ECO:0007669"/>
    <property type="project" value="TreeGrafter"/>
</dbReference>
<keyword evidence="7" id="KW-0472">Membrane</keyword>
<comment type="similarity">
    <text evidence="2">Belongs to the malectin family.</text>
</comment>
<evidence type="ECO:0000256" key="8">
    <source>
        <dbReference type="ARBA" id="ARBA00023180"/>
    </source>
</evidence>
<evidence type="ECO:0000256" key="3">
    <source>
        <dbReference type="ARBA" id="ARBA00022692"/>
    </source>
</evidence>
<dbReference type="InterPro" id="IPR021720">
    <property type="entry name" value="Malectin_dom"/>
</dbReference>
<evidence type="ECO:0000256" key="5">
    <source>
        <dbReference type="ARBA" id="ARBA00022824"/>
    </source>
</evidence>
<keyword evidence="3" id="KW-0812">Transmembrane</keyword>
<dbReference type="Pfam" id="PF11721">
    <property type="entry name" value="Malectin"/>
    <property type="match status" value="1"/>
</dbReference>
<evidence type="ECO:0000256" key="2">
    <source>
        <dbReference type="ARBA" id="ARBA00009141"/>
    </source>
</evidence>
<keyword evidence="9" id="KW-0119">Carbohydrate metabolism</keyword>
<dbReference type="GO" id="GO:0030246">
    <property type="term" value="F:carbohydrate binding"/>
    <property type="evidence" value="ECO:0007669"/>
    <property type="project" value="InterPro"/>
</dbReference>
<dbReference type="Proteomes" id="UP000239735">
    <property type="component" value="Unassembled WGS sequence"/>
</dbReference>
<evidence type="ECO:0000259" key="10">
    <source>
        <dbReference type="Pfam" id="PF11721"/>
    </source>
</evidence>
<sequence>MHLYFVTSEQSSESFRTFTVRINGNVALTGFDINSDALGENIADERIFRDLSPAADGMPHISFASERGAPQINAIEVLAGIPHKQLPIRLVMQRTSYTDHNGQFWRPDDYFMNGRVSDQRQPIAGSPDPDLFSTERYGHFTYAIPVDTRDRYTLILHFVEFYFGTQNGGGGGVGSRVFKVMCNGETLLDNFDIYKEAGSLHVLAKTFYHLKPSAQGKLNLTFEPIVNNASVSGIEVLDESQ</sequence>
<dbReference type="Gene3D" id="2.60.120.430">
    <property type="entry name" value="Galactose-binding lectin"/>
    <property type="match status" value="2"/>
</dbReference>
<feature type="domain" description="Malectin" evidence="10">
    <location>
        <begin position="98"/>
        <end position="211"/>
    </location>
</feature>
<keyword evidence="4" id="KW-0732">Signal</keyword>